<keyword evidence="2" id="KW-1185">Reference proteome</keyword>
<dbReference type="EMBL" id="BPLF01000001">
    <property type="protein sequence ID" value="GIX61453.1"/>
    <property type="molecule type" value="Genomic_DNA"/>
</dbReference>
<dbReference type="AlphaFoldDB" id="A0AAV4LMR8"/>
<reference evidence="1 2" key="1">
    <citation type="submission" date="2021-06" db="EMBL/GenBank/DDBJ databases">
        <title>Genome sequence of Babesia caballi.</title>
        <authorList>
            <person name="Yamagishi J."/>
            <person name="Kidaka T."/>
            <person name="Ochi A."/>
        </authorList>
    </citation>
    <scope>NUCLEOTIDE SEQUENCE [LARGE SCALE GENOMIC DNA]</scope>
    <source>
        <strain evidence="1">USDA-D6B2</strain>
    </source>
</reference>
<proteinExistence type="predicted"/>
<accession>A0AAV4LMR8</accession>
<evidence type="ECO:0000313" key="2">
    <source>
        <dbReference type="Proteomes" id="UP001497744"/>
    </source>
</evidence>
<dbReference type="GeneID" id="94192936"/>
<evidence type="ECO:0000313" key="1">
    <source>
        <dbReference type="EMBL" id="GIX61453.1"/>
    </source>
</evidence>
<organism evidence="1 2">
    <name type="scientific">Babesia caballi</name>
    <dbReference type="NCBI Taxonomy" id="5871"/>
    <lineage>
        <taxon>Eukaryota</taxon>
        <taxon>Sar</taxon>
        <taxon>Alveolata</taxon>
        <taxon>Apicomplexa</taxon>
        <taxon>Aconoidasida</taxon>
        <taxon>Piroplasmida</taxon>
        <taxon>Babesiidae</taxon>
        <taxon>Babesia</taxon>
    </lineage>
</organism>
<dbReference type="RefSeq" id="XP_067713524.1">
    <property type="nucleotide sequence ID" value="XM_067857423.1"/>
</dbReference>
<gene>
    <name evidence="1" type="ORF">BcabD6B2_08880</name>
</gene>
<comment type="caution">
    <text evidence="1">The sequence shown here is derived from an EMBL/GenBank/DDBJ whole genome shotgun (WGS) entry which is preliminary data.</text>
</comment>
<sequence>MGVQKSSFTDWPEDLRDVIDWFLRVGGKDKESQGHDKKDKLKDAVKTLDGFDASSISLKSADNIQGLFNYVCSGLRAFIGYDINGIDELDGKGIALKSGYASSYNDSAQWSGDSSNLTTYAKIFLYSMPLLFYGITYTFWQCTRGNWKNQTIPGDFHGAHFYTFLLDMGYNSDKLKNGCKGHDVMIKVGGVIDELSTATASSYNYPKFLKQLEDNGKPNLPKRAYNHTLYALYAASHAYLTTKLPSLQIEELPQTQSEIAKTLNGYSEAVKKLEGSNTQQLSKAYLALLSQIKDVFNDDPPASSSVGATAGGLLGTAAVGGAGAAVALNVGGVTTAVKGAIGIFK</sequence>
<protein>
    <submittedName>
        <fullName evidence="1">Variant erythrocyte surface antigen-1 family protein</fullName>
    </submittedName>
</protein>
<dbReference type="Proteomes" id="UP001497744">
    <property type="component" value="Unassembled WGS sequence"/>
</dbReference>
<name>A0AAV4LMR8_BABCB</name>